<dbReference type="AlphaFoldDB" id="A0A7U2FF04"/>
<dbReference type="Proteomes" id="UP000663193">
    <property type="component" value="Chromosome 13"/>
</dbReference>
<dbReference type="VEuPathDB" id="FungiDB:JI435_417220"/>
<gene>
    <name evidence="1" type="ORF">JI435_417220</name>
</gene>
<evidence type="ECO:0000313" key="1">
    <source>
        <dbReference type="EMBL" id="QRD01810.1"/>
    </source>
</evidence>
<name>A0A7U2FF04_PHANO</name>
<keyword evidence="2" id="KW-1185">Reference proteome</keyword>
<accession>A0A7U2FF04</accession>
<evidence type="ECO:0000313" key="2">
    <source>
        <dbReference type="Proteomes" id="UP000663193"/>
    </source>
</evidence>
<protein>
    <submittedName>
        <fullName evidence="1">Uncharacterized protein</fullName>
    </submittedName>
</protein>
<dbReference type="EMBL" id="CP069035">
    <property type="protein sequence ID" value="QRD01810.1"/>
    <property type="molecule type" value="Genomic_DNA"/>
</dbReference>
<sequence length="90" mass="9759">MTRNVRVPIPQNSHSPRIIKRTLTPLWDSLEKAPCPCGLPSCSLAWLGRLLTGAPSHPEASARLVTLPSYPMGRTTSWPAIAHCWSAASS</sequence>
<organism evidence="1 2">
    <name type="scientific">Phaeosphaeria nodorum (strain SN15 / ATCC MYA-4574 / FGSC 10173)</name>
    <name type="common">Glume blotch fungus</name>
    <name type="synonym">Parastagonospora nodorum</name>
    <dbReference type="NCBI Taxonomy" id="321614"/>
    <lineage>
        <taxon>Eukaryota</taxon>
        <taxon>Fungi</taxon>
        <taxon>Dikarya</taxon>
        <taxon>Ascomycota</taxon>
        <taxon>Pezizomycotina</taxon>
        <taxon>Dothideomycetes</taxon>
        <taxon>Pleosporomycetidae</taxon>
        <taxon>Pleosporales</taxon>
        <taxon>Pleosporineae</taxon>
        <taxon>Phaeosphaeriaceae</taxon>
        <taxon>Parastagonospora</taxon>
    </lineage>
</organism>
<reference evidence="2" key="1">
    <citation type="journal article" date="2021" name="BMC Genomics">
        <title>Chromosome-level genome assembly and manually-curated proteome of model necrotroph Parastagonospora nodorum Sn15 reveals a genome-wide trove of candidate effector homologs, and redundancy of virulence-related functions within an accessory chromosome.</title>
        <authorList>
            <person name="Bertazzoni S."/>
            <person name="Jones D.A.B."/>
            <person name="Phan H.T."/>
            <person name="Tan K.-C."/>
            <person name="Hane J.K."/>
        </authorList>
    </citation>
    <scope>NUCLEOTIDE SEQUENCE [LARGE SCALE GENOMIC DNA]</scope>
    <source>
        <strain evidence="2">SN15 / ATCC MYA-4574 / FGSC 10173)</strain>
    </source>
</reference>
<proteinExistence type="predicted"/>